<organism evidence="1">
    <name type="scientific">Lepeophtheirus salmonis</name>
    <name type="common">Salmon louse</name>
    <name type="synonym">Caligus salmonis</name>
    <dbReference type="NCBI Taxonomy" id="72036"/>
    <lineage>
        <taxon>Eukaryota</taxon>
        <taxon>Metazoa</taxon>
        <taxon>Ecdysozoa</taxon>
        <taxon>Arthropoda</taxon>
        <taxon>Crustacea</taxon>
        <taxon>Multicrustacea</taxon>
        <taxon>Hexanauplia</taxon>
        <taxon>Copepoda</taxon>
        <taxon>Siphonostomatoida</taxon>
        <taxon>Caligidae</taxon>
        <taxon>Lepeophtheirus</taxon>
    </lineage>
</organism>
<sequence>SRQTLNFCDSPRLEAQILLNDAPNSRFVNPELPGHLADVITRVHVYLGLHTPYEALCADRLWSARPGTIDKGFGFIVELHGVVYSGPTDPQVTCNNRGIVTSFDASNDFLTNFFHFCIWKS</sequence>
<dbReference type="EMBL" id="HACA01016645">
    <property type="protein sequence ID" value="CDW34006.1"/>
    <property type="molecule type" value="Transcribed_RNA"/>
</dbReference>
<reference evidence="1" key="1">
    <citation type="submission" date="2014-05" db="EMBL/GenBank/DDBJ databases">
        <authorList>
            <person name="Chronopoulou M."/>
        </authorList>
    </citation>
    <scope>NUCLEOTIDE SEQUENCE</scope>
    <source>
        <tissue evidence="1">Whole organism</tissue>
    </source>
</reference>
<dbReference type="AlphaFoldDB" id="A0A0K2U8G7"/>
<proteinExistence type="predicted"/>
<feature type="non-terminal residue" evidence="1">
    <location>
        <position position="1"/>
    </location>
</feature>
<protein>
    <submittedName>
        <fullName evidence="1">Uncharacterized protein</fullName>
    </submittedName>
</protein>
<evidence type="ECO:0000313" key="1">
    <source>
        <dbReference type="EMBL" id="CDW34006.1"/>
    </source>
</evidence>
<accession>A0A0K2U8G7</accession>
<name>A0A0K2U8G7_LEPSM</name>